<evidence type="ECO:0000256" key="4">
    <source>
        <dbReference type="ARBA" id="ARBA00022692"/>
    </source>
</evidence>
<evidence type="ECO:0000256" key="6">
    <source>
        <dbReference type="ARBA" id="ARBA00023136"/>
    </source>
</evidence>
<organism evidence="10 11">
    <name type="scientific">Wenyingzhuangia gilva</name>
    <dbReference type="NCBI Taxonomy" id="3057677"/>
    <lineage>
        <taxon>Bacteria</taxon>
        <taxon>Pseudomonadati</taxon>
        <taxon>Bacteroidota</taxon>
        <taxon>Flavobacteriia</taxon>
        <taxon>Flavobacteriales</taxon>
        <taxon>Flavobacteriaceae</taxon>
        <taxon>Wenyingzhuangia</taxon>
    </lineage>
</organism>
<dbReference type="RefSeq" id="WP_302883199.1">
    <property type="nucleotide sequence ID" value="NZ_JAUMIT010000001.1"/>
</dbReference>
<keyword evidence="5 8" id="KW-1133">Transmembrane helix</keyword>
<evidence type="ECO:0000259" key="9">
    <source>
        <dbReference type="Pfam" id="PF12821"/>
    </source>
</evidence>
<proteinExistence type="inferred from homology"/>
<dbReference type="Proteomes" id="UP001168642">
    <property type="component" value="Unassembled WGS sequence"/>
</dbReference>
<evidence type="ECO:0000256" key="7">
    <source>
        <dbReference type="ARBA" id="ARBA00034125"/>
    </source>
</evidence>
<reference evidence="10" key="1">
    <citation type="submission" date="2023-07" db="EMBL/GenBank/DDBJ databases">
        <title>Wenyingzhuangia sp. chi5 genome sequencing and assembly.</title>
        <authorList>
            <person name="Park S."/>
        </authorList>
    </citation>
    <scope>NUCLEOTIDE SEQUENCE</scope>
    <source>
        <strain evidence="10">Chi5</strain>
    </source>
</reference>
<comment type="similarity">
    <text evidence="7">Belongs to the ThrE exporter (TC 2.A.79) family.</text>
</comment>
<sequence>MDILLHIELAFWLAIAAIGFAVLFNVPKRTLIIIAILAALGGSSKLILMHYGGHIIIGSMVGATLIGLLSIPAAHGKHAPPLVFSIPAVIPMIPGAFAYKAMLGFIKLTGDISLESYQIALDETVNNGLKAVFIIFALTAGVSFPMLISRKESAKEIKI</sequence>
<evidence type="ECO:0000313" key="11">
    <source>
        <dbReference type="Proteomes" id="UP001168642"/>
    </source>
</evidence>
<evidence type="ECO:0000256" key="5">
    <source>
        <dbReference type="ARBA" id="ARBA00022989"/>
    </source>
</evidence>
<name>A0ABT8VPR4_9FLAO</name>
<evidence type="ECO:0000256" key="2">
    <source>
        <dbReference type="ARBA" id="ARBA00022475"/>
    </source>
</evidence>
<keyword evidence="3" id="KW-0997">Cell inner membrane</keyword>
<dbReference type="InterPro" id="IPR050539">
    <property type="entry name" value="ThrE_Dicarb/AminoAcid_Exp"/>
</dbReference>
<keyword evidence="4 8" id="KW-0812">Transmembrane</keyword>
<dbReference type="PANTHER" id="PTHR34390">
    <property type="entry name" value="UPF0442 PROTEIN YJJB-RELATED"/>
    <property type="match status" value="1"/>
</dbReference>
<evidence type="ECO:0000256" key="1">
    <source>
        <dbReference type="ARBA" id="ARBA00004651"/>
    </source>
</evidence>
<dbReference type="Pfam" id="PF12821">
    <property type="entry name" value="ThrE_2"/>
    <property type="match status" value="1"/>
</dbReference>
<dbReference type="EMBL" id="JAUMIT010000001">
    <property type="protein sequence ID" value="MDO3693953.1"/>
    <property type="molecule type" value="Genomic_DNA"/>
</dbReference>
<feature type="transmembrane region" description="Helical" evidence="8">
    <location>
        <begin position="6"/>
        <end position="24"/>
    </location>
</feature>
<dbReference type="PANTHER" id="PTHR34390:SF1">
    <property type="entry name" value="SUCCINATE TRANSPORTER SUBUNIT YJJB-RELATED"/>
    <property type="match status" value="1"/>
</dbReference>
<accession>A0ABT8VPR4</accession>
<feature type="transmembrane region" description="Helical" evidence="8">
    <location>
        <begin position="55"/>
        <end position="75"/>
    </location>
</feature>
<dbReference type="InterPro" id="IPR024528">
    <property type="entry name" value="ThrE_2"/>
</dbReference>
<keyword evidence="11" id="KW-1185">Reference proteome</keyword>
<gene>
    <name evidence="10" type="ORF">QVZ41_03700</name>
</gene>
<keyword evidence="2" id="KW-1003">Cell membrane</keyword>
<feature type="transmembrane region" description="Helical" evidence="8">
    <location>
        <begin position="82"/>
        <end position="108"/>
    </location>
</feature>
<evidence type="ECO:0000256" key="3">
    <source>
        <dbReference type="ARBA" id="ARBA00022519"/>
    </source>
</evidence>
<evidence type="ECO:0000256" key="8">
    <source>
        <dbReference type="SAM" id="Phobius"/>
    </source>
</evidence>
<feature type="transmembrane region" description="Helical" evidence="8">
    <location>
        <begin position="128"/>
        <end position="148"/>
    </location>
</feature>
<comment type="caution">
    <text evidence="10">The sequence shown here is derived from an EMBL/GenBank/DDBJ whole genome shotgun (WGS) entry which is preliminary data.</text>
</comment>
<evidence type="ECO:0000313" key="10">
    <source>
        <dbReference type="EMBL" id="MDO3693953.1"/>
    </source>
</evidence>
<protein>
    <submittedName>
        <fullName evidence="10">Threonine/serine exporter family protein</fullName>
    </submittedName>
</protein>
<keyword evidence="6 8" id="KW-0472">Membrane</keyword>
<comment type="subcellular location">
    <subcellularLocation>
        <location evidence="1">Cell membrane</location>
        <topology evidence="1">Multi-pass membrane protein</topology>
    </subcellularLocation>
</comment>
<feature type="domain" description="Threonine/Serine exporter ThrE" evidence="9">
    <location>
        <begin position="11"/>
        <end position="148"/>
    </location>
</feature>